<feature type="region of interest" description="Disordered" evidence="1">
    <location>
        <begin position="641"/>
        <end position="662"/>
    </location>
</feature>
<dbReference type="Gene3D" id="3.80.10.10">
    <property type="entry name" value="Ribonuclease Inhibitor"/>
    <property type="match status" value="1"/>
</dbReference>
<dbReference type="EMBL" id="JAAAIL010001162">
    <property type="protein sequence ID" value="KAG0271363.1"/>
    <property type="molecule type" value="Genomic_DNA"/>
</dbReference>
<feature type="region of interest" description="Disordered" evidence="1">
    <location>
        <begin position="836"/>
        <end position="855"/>
    </location>
</feature>
<accession>A0AAD4D7P2</accession>
<feature type="region of interest" description="Disordered" evidence="1">
    <location>
        <begin position="542"/>
        <end position="567"/>
    </location>
</feature>
<dbReference type="Proteomes" id="UP001194580">
    <property type="component" value="Unassembled WGS sequence"/>
</dbReference>
<feature type="compositionally biased region" description="Low complexity" evidence="1">
    <location>
        <begin position="653"/>
        <end position="662"/>
    </location>
</feature>
<name>A0AAD4D7P2_9FUNG</name>
<gene>
    <name evidence="2" type="ORF">BGZ95_000834</name>
</gene>
<protein>
    <submittedName>
        <fullName evidence="2">Uncharacterized protein</fullName>
    </submittedName>
</protein>
<feature type="region of interest" description="Disordered" evidence="1">
    <location>
        <begin position="866"/>
        <end position="888"/>
    </location>
</feature>
<evidence type="ECO:0000256" key="1">
    <source>
        <dbReference type="SAM" id="MobiDB-lite"/>
    </source>
</evidence>
<reference evidence="2" key="1">
    <citation type="journal article" date="2020" name="Fungal Divers.">
        <title>Resolving the Mortierellaceae phylogeny through synthesis of multi-gene phylogenetics and phylogenomics.</title>
        <authorList>
            <person name="Vandepol N."/>
            <person name="Liber J."/>
            <person name="Desiro A."/>
            <person name="Na H."/>
            <person name="Kennedy M."/>
            <person name="Barry K."/>
            <person name="Grigoriev I.V."/>
            <person name="Miller A.N."/>
            <person name="O'Donnell K."/>
            <person name="Stajich J.E."/>
            <person name="Bonito G."/>
        </authorList>
    </citation>
    <scope>NUCLEOTIDE SEQUENCE</scope>
    <source>
        <strain evidence="2">NRRL 28262</strain>
    </source>
</reference>
<comment type="caution">
    <text evidence="2">The sequence shown here is derived from an EMBL/GenBank/DDBJ whole genome shotgun (WGS) entry which is preliminary data.</text>
</comment>
<dbReference type="SUPFAM" id="SSF52047">
    <property type="entry name" value="RNI-like"/>
    <property type="match status" value="1"/>
</dbReference>
<proteinExistence type="predicted"/>
<evidence type="ECO:0000313" key="3">
    <source>
        <dbReference type="Proteomes" id="UP001194580"/>
    </source>
</evidence>
<dbReference type="AlphaFoldDB" id="A0AAD4D7P2"/>
<sequence>MSKTTDKHNGQPPPPVQRLPNECLYLIVNHLLDDLPTLHTLLSVNRFFFHAAIPKIMMDQPLDTWSMNTCDAKFPTNSEKLFVLVLASLLHYQRQNTGQDASSILKEYGLQLVPSAEFELLQPFFATVKNDDYSGVKKQQQQQHQEKQENPMTMDYSKFFTILNSYHWQYVDYHRFIRLIEIPESLRVAYEPQLGLDEITEQPSASEPTTQEQDDYTITMQEDREYVILVREAIAQMMLRYNVDSITEFSLHVSEARKYLPMAAKLAKLKVLVLYRDDSLPDQHLQDTITFIQFHKSTFPGKPCLQLRFDHRWNGYDTKVFNTIKESRTSRFNKMKSKLELYRAIREPEELDIGDIPGFYGMAGDISTERLLRLDDEDQFRTDMGEGADMEAFLRRCHRLDTLRMDVGHPHIFSWAAQHARDYADGHAGYGRAISTGILPRLYDLYLWSDRPYRFSIHALNDSMVAFSKSLGRVVISNNHEFRSRGQNTNPWYPWVLEKDDERSRMIRNSPLANKVGDWPFPFPKLTSLRIDLRCTSHIQIEAPRAVGPNDDDPTADPRRQAPLDPSLYPKWTLPRLKTLHLDGAPALLFDYDSLEGMPNLETMTLSCRKKVDMDERLKDIPRLSLHTSSFCSTFASQETTLTDNSDSPAAVTSEESAKSTSTSSKSTIWTRTWTLPKLKTLELDGPPATVFTFDWLKGCPSLKSVSLSLHLYGSPQRLPLIAHSPAAYALSPPTKESNTKSLHNNIQDTTTAVAANTDTGVFVKSSLESLHLKGPWEITASDLTVLVTDNAPFLKTLTMNKVQTREGMSVTDFVQAFKDADNICRQRYGEDWDALPGDMDIISENDGDDDEAPQEDLETANLAGRKDDADVSADSQASAVGASTDTLPARSPLPGRSLLSIETNYTIGKRLRSLTELENIDSDDAEDYRRCGIRVYVFSKQCLVDKYDKAWYTRNRGSEWWTTIFQKKN</sequence>
<feature type="compositionally biased region" description="Acidic residues" evidence="1">
    <location>
        <begin position="842"/>
        <end position="855"/>
    </location>
</feature>
<feature type="compositionally biased region" description="Low complexity" evidence="1">
    <location>
        <begin position="873"/>
        <end position="884"/>
    </location>
</feature>
<dbReference type="InterPro" id="IPR032675">
    <property type="entry name" value="LRR_dom_sf"/>
</dbReference>
<organism evidence="2 3">
    <name type="scientific">Linnemannia exigua</name>
    <dbReference type="NCBI Taxonomy" id="604196"/>
    <lineage>
        <taxon>Eukaryota</taxon>
        <taxon>Fungi</taxon>
        <taxon>Fungi incertae sedis</taxon>
        <taxon>Mucoromycota</taxon>
        <taxon>Mortierellomycotina</taxon>
        <taxon>Mortierellomycetes</taxon>
        <taxon>Mortierellales</taxon>
        <taxon>Mortierellaceae</taxon>
        <taxon>Linnemannia</taxon>
    </lineage>
</organism>
<evidence type="ECO:0000313" key="2">
    <source>
        <dbReference type="EMBL" id="KAG0271363.1"/>
    </source>
</evidence>
<keyword evidence="3" id="KW-1185">Reference proteome</keyword>